<keyword evidence="6 7" id="KW-0961">Cell wall biogenesis/degradation</keyword>
<dbReference type="PROSITE" id="PS52029">
    <property type="entry name" value="LD_TPASE"/>
    <property type="match status" value="1"/>
</dbReference>
<evidence type="ECO:0000256" key="6">
    <source>
        <dbReference type="ARBA" id="ARBA00023316"/>
    </source>
</evidence>
<keyword evidence="4 7" id="KW-0133">Cell shape</keyword>
<keyword evidence="9" id="KW-0732">Signal</keyword>
<organism evidence="11 12">
    <name type="scientific">Hyphomicrobium facile</name>
    <dbReference type="NCBI Taxonomy" id="51670"/>
    <lineage>
        <taxon>Bacteria</taxon>
        <taxon>Pseudomonadati</taxon>
        <taxon>Pseudomonadota</taxon>
        <taxon>Alphaproteobacteria</taxon>
        <taxon>Hyphomicrobiales</taxon>
        <taxon>Hyphomicrobiaceae</taxon>
        <taxon>Hyphomicrobium</taxon>
    </lineage>
</organism>
<name>A0A1I7NVB4_9HYPH</name>
<keyword evidence="8" id="KW-0175">Coiled coil</keyword>
<evidence type="ECO:0000256" key="7">
    <source>
        <dbReference type="PROSITE-ProRule" id="PRU01373"/>
    </source>
</evidence>
<proteinExistence type="inferred from homology"/>
<feature type="active site" description="Nucleophile" evidence="7">
    <location>
        <position position="140"/>
    </location>
</feature>
<dbReference type="PANTHER" id="PTHR30582:SF2">
    <property type="entry name" value="L,D-TRANSPEPTIDASE YCIB-RELATED"/>
    <property type="match status" value="1"/>
</dbReference>
<dbReference type="InterPro" id="IPR050979">
    <property type="entry name" value="LD-transpeptidase"/>
</dbReference>
<dbReference type="Pfam" id="PF03734">
    <property type="entry name" value="YkuD"/>
    <property type="match status" value="1"/>
</dbReference>
<dbReference type="Gene3D" id="2.40.440.10">
    <property type="entry name" value="L,D-transpeptidase catalytic domain-like"/>
    <property type="match status" value="1"/>
</dbReference>
<dbReference type="GO" id="GO:0016740">
    <property type="term" value="F:transferase activity"/>
    <property type="evidence" value="ECO:0007669"/>
    <property type="project" value="UniProtKB-KW"/>
</dbReference>
<dbReference type="EMBL" id="FPCH01000004">
    <property type="protein sequence ID" value="SFV38625.1"/>
    <property type="molecule type" value="Genomic_DNA"/>
</dbReference>
<feature type="active site" description="Proton donor/acceptor" evidence="7">
    <location>
        <position position="127"/>
    </location>
</feature>
<feature type="signal peptide" evidence="9">
    <location>
        <begin position="1"/>
        <end position="34"/>
    </location>
</feature>
<evidence type="ECO:0000313" key="11">
    <source>
        <dbReference type="EMBL" id="SFV38625.1"/>
    </source>
</evidence>
<dbReference type="GO" id="GO:0071555">
    <property type="term" value="P:cell wall organization"/>
    <property type="evidence" value="ECO:0007669"/>
    <property type="project" value="UniProtKB-UniRule"/>
</dbReference>
<evidence type="ECO:0000256" key="1">
    <source>
        <dbReference type="ARBA" id="ARBA00004752"/>
    </source>
</evidence>
<dbReference type="CDD" id="cd16913">
    <property type="entry name" value="YkuD_like"/>
    <property type="match status" value="2"/>
</dbReference>
<evidence type="ECO:0000259" key="10">
    <source>
        <dbReference type="PROSITE" id="PS52029"/>
    </source>
</evidence>
<feature type="coiled-coil region" evidence="8">
    <location>
        <begin position="265"/>
        <end position="336"/>
    </location>
</feature>
<evidence type="ECO:0000256" key="5">
    <source>
        <dbReference type="ARBA" id="ARBA00022984"/>
    </source>
</evidence>
<dbReference type="UniPathway" id="UPA00219"/>
<evidence type="ECO:0000313" key="12">
    <source>
        <dbReference type="Proteomes" id="UP000199423"/>
    </source>
</evidence>
<dbReference type="InterPro" id="IPR038063">
    <property type="entry name" value="Transpep_catalytic_dom"/>
</dbReference>
<dbReference type="InterPro" id="IPR016915">
    <property type="entry name" value="UCP029342"/>
</dbReference>
<keyword evidence="12" id="KW-1185">Reference proteome</keyword>
<reference evidence="12" key="1">
    <citation type="submission" date="2016-10" db="EMBL/GenBank/DDBJ databases">
        <authorList>
            <person name="Varghese N."/>
            <person name="Submissions S."/>
        </authorList>
    </citation>
    <scope>NUCLEOTIDE SEQUENCE [LARGE SCALE GENOMIC DNA]</scope>
    <source>
        <strain evidence="12">DSM 1565</strain>
    </source>
</reference>
<dbReference type="GO" id="GO:0071972">
    <property type="term" value="F:peptidoglycan L,D-transpeptidase activity"/>
    <property type="evidence" value="ECO:0007669"/>
    <property type="project" value="TreeGrafter"/>
</dbReference>
<evidence type="ECO:0000256" key="2">
    <source>
        <dbReference type="ARBA" id="ARBA00005992"/>
    </source>
</evidence>
<sequence>MYRLLPQRQRPLTGLAMMALIALASSSMIDSAEAASRRSRNLEDVSQDTLTGQPMLAIVSLKDQRVSVYDAAGGVMRAPVSSGRTGYETPVGTYSVLQKEEEHYSNVYDDASMHFMQRITWSGVALHAGALPGYPASHGCVRMPDGFAQRLFPLTKIGMRVIVAYDDVAPVEISHPVLLKPTPPPAVESAVAIPMSYYGQDSDDSASPFEPDVKRWPARKAQLEALKAIAAGKRIEADSANSQADEMKQIVDEKKEPRDKAAKIVRKAEAAKKSADDRVAKAEKGLAAAKSPKAIKNWEDTKAKATKNAEEAAAKLAVATANLKAAEDEFLAAQKEAAPSEAARAIAVAAADDAKHKTQPVSIFISLKTQRLYVRQGYEPVFEAPVTISEPDRPIGTHIYTAVEYANDGKDLRWHAVTLEHKEADYAYNDDDRLQQTSDVVNNTPQTDLAKATAALDRITIPPEVVARFSEVAWPGSSLIISDEPMSKETNKATDFIVLVSTEPQGGIKKRPKQFFPSDNFYRDSSDDYFYGYDRYGRRGYPRQKSFFWW</sequence>
<dbReference type="GO" id="GO:0018104">
    <property type="term" value="P:peptidoglycan-protein cross-linking"/>
    <property type="evidence" value="ECO:0007669"/>
    <property type="project" value="TreeGrafter"/>
</dbReference>
<keyword evidence="3" id="KW-0808">Transferase</keyword>
<feature type="chain" id="PRO_5011636765" evidence="9">
    <location>
        <begin position="35"/>
        <end position="550"/>
    </location>
</feature>
<evidence type="ECO:0000256" key="8">
    <source>
        <dbReference type="SAM" id="Coils"/>
    </source>
</evidence>
<dbReference type="AlphaFoldDB" id="A0A1I7NVB4"/>
<evidence type="ECO:0000256" key="4">
    <source>
        <dbReference type="ARBA" id="ARBA00022960"/>
    </source>
</evidence>
<dbReference type="STRING" id="51670.SAMN04488557_3762"/>
<dbReference type="Proteomes" id="UP000199423">
    <property type="component" value="Unassembled WGS sequence"/>
</dbReference>
<accession>A0A1I7NVB4</accession>
<dbReference type="NCBIfam" id="NF004785">
    <property type="entry name" value="PRK06132.1-2"/>
    <property type="match status" value="1"/>
</dbReference>
<evidence type="ECO:0000256" key="3">
    <source>
        <dbReference type="ARBA" id="ARBA00022679"/>
    </source>
</evidence>
<dbReference type="PANTHER" id="PTHR30582">
    <property type="entry name" value="L,D-TRANSPEPTIDASE"/>
    <property type="match status" value="1"/>
</dbReference>
<dbReference type="OrthoDB" id="463216at2"/>
<feature type="domain" description="L,D-TPase catalytic" evidence="10">
    <location>
        <begin position="55"/>
        <end position="164"/>
    </location>
</feature>
<dbReference type="NCBIfam" id="NF009120">
    <property type="entry name" value="PRK12472.1"/>
    <property type="match status" value="1"/>
</dbReference>
<dbReference type="SUPFAM" id="SSF141523">
    <property type="entry name" value="L,D-transpeptidase catalytic domain-like"/>
    <property type="match status" value="1"/>
</dbReference>
<evidence type="ECO:0000256" key="9">
    <source>
        <dbReference type="SAM" id="SignalP"/>
    </source>
</evidence>
<comment type="similarity">
    <text evidence="2">Belongs to the YkuD family.</text>
</comment>
<gene>
    <name evidence="11" type="ORF">SAMN04488557_3762</name>
</gene>
<dbReference type="InterPro" id="IPR005490">
    <property type="entry name" value="LD_TPept_cat_dom"/>
</dbReference>
<dbReference type="GO" id="GO:0008360">
    <property type="term" value="P:regulation of cell shape"/>
    <property type="evidence" value="ECO:0007669"/>
    <property type="project" value="UniProtKB-UniRule"/>
</dbReference>
<protein>
    <submittedName>
        <fullName evidence="11">L,D-transpeptidase catalytic domain</fullName>
    </submittedName>
</protein>
<dbReference type="RefSeq" id="WP_092869290.1">
    <property type="nucleotide sequence ID" value="NZ_FPCH01000004.1"/>
</dbReference>
<dbReference type="PIRSF" id="PIRSF029342">
    <property type="entry name" value="UCP029342_ErfK/YbiS/YcfS/YnhG"/>
    <property type="match status" value="1"/>
</dbReference>
<comment type="pathway">
    <text evidence="1 7">Cell wall biogenesis; peptidoglycan biosynthesis.</text>
</comment>
<keyword evidence="5 7" id="KW-0573">Peptidoglycan synthesis</keyword>
<dbReference type="GO" id="GO:0005576">
    <property type="term" value="C:extracellular region"/>
    <property type="evidence" value="ECO:0007669"/>
    <property type="project" value="TreeGrafter"/>
</dbReference>